<proteinExistence type="predicted"/>
<dbReference type="InterPro" id="IPR016186">
    <property type="entry name" value="C-type_lectin-like/link_sf"/>
</dbReference>
<dbReference type="Ensembl" id="ENSXETT00000117576">
    <property type="protein sequence ID" value="ENSXETP00000108775"/>
    <property type="gene ID" value="ENSXETG00000041630"/>
</dbReference>
<dbReference type="OMA" id="RSHTTAW"/>
<keyword evidence="4" id="KW-0812">Transmembrane</keyword>
<keyword evidence="8" id="KW-0675">Receptor</keyword>
<name>A0A803JLF6_XENTR</name>
<gene>
    <name evidence="9" type="primary">clec4f</name>
    <name evidence="6 8" type="synonym">LOC100494969</name>
</gene>
<dbReference type="AGR" id="Xenbase:XB-GENE-29082487"/>
<evidence type="ECO:0000313" key="7">
    <source>
        <dbReference type="Proteomes" id="UP000008143"/>
    </source>
</evidence>
<reference evidence="8" key="3">
    <citation type="submission" date="2025-04" db="UniProtKB">
        <authorList>
            <consortium name="RefSeq"/>
        </authorList>
    </citation>
    <scope>IDENTIFICATION</scope>
    <source>
        <strain evidence="8">Nigerian</strain>
        <tissue evidence="8">Liver and blood</tissue>
    </source>
</reference>
<dbReference type="PANTHER" id="PTHR22803">
    <property type="entry name" value="MANNOSE, PHOSPHOLIPASE, LECTIN RECEPTOR RELATED"/>
    <property type="match status" value="1"/>
</dbReference>
<keyword evidence="7" id="KW-1185">Reference proteome</keyword>
<dbReference type="InterPro" id="IPR001304">
    <property type="entry name" value="C-type_lectin-like"/>
</dbReference>
<feature type="transmembrane region" description="Helical" evidence="4">
    <location>
        <begin position="65"/>
        <end position="88"/>
    </location>
</feature>
<dbReference type="SUPFAM" id="SSF56436">
    <property type="entry name" value="C-type lectin-like"/>
    <property type="match status" value="1"/>
</dbReference>
<evidence type="ECO:0000259" key="5">
    <source>
        <dbReference type="PROSITE" id="PS50041"/>
    </source>
</evidence>
<feature type="domain" description="C-type lectin" evidence="5">
    <location>
        <begin position="189"/>
        <end position="299"/>
    </location>
</feature>
<reference evidence="6" key="2">
    <citation type="submission" date="2021-03" db="UniProtKB">
        <authorList>
            <consortium name="Ensembl"/>
        </authorList>
    </citation>
    <scope>IDENTIFICATION</scope>
</reference>
<evidence type="ECO:0000256" key="1">
    <source>
        <dbReference type="ARBA" id="ARBA00022734"/>
    </source>
</evidence>
<keyword evidence="3" id="KW-0175">Coiled coil</keyword>
<dbReference type="GO" id="GO:0030246">
    <property type="term" value="F:carbohydrate binding"/>
    <property type="evidence" value="ECO:0007669"/>
    <property type="project" value="UniProtKB-KW"/>
</dbReference>
<keyword evidence="4" id="KW-1133">Transmembrane helix</keyword>
<dbReference type="AlphaFoldDB" id="A0A803JLF6"/>
<keyword evidence="1" id="KW-0430">Lectin</keyword>
<dbReference type="CTD" id="165530"/>
<dbReference type="Gene3D" id="1.20.5.1700">
    <property type="match status" value="1"/>
</dbReference>
<evidence type="ECO:0000256" key="3">
    <source>
        <dbReference type="SAM" id="Coils"/>
    </source>
</evidence>
<dbReference type="Gene3D" id="3.10.100.10">
    <property type="entry name" value="Mannose-Binding Protein A, subunit A"/>
    <property type="match status" value="1"/>
</dbReference>
<protein>
    <submittedName>
        <fullName evidence="8">Asialoglycoprotein receptor 1 isoform X1</fullName>
    </submittedName>
    <submittedName>
        <fullName evidence="6">CD209 antigen-like protein E</fullName>
    </submittedName>
</protein>
<organism evidence="6">
    <name type="scientific">Xenopus tropicalis</name>
    <name type="common">Western clawed frog</name>
    <name type="synonym">Silurana tropicalis</name>
    <dbReference type="NCBI Taxonomy" id="8364"/>
    <lineage>
        <taxon>Eukaryota</taxon>
        <taxon>Metazoa</taxon>
        <taxon>Chordata</taxon>
        <taxon>Craniata</taxon>
        <taxon>Vertebrata</taxon>
        <taxon>Euteleostomi</taxon>
        <taxon>Amphibia</taxon>
        <taxon>Batrachia</taxon>
        <taxon>Anura</taxon>
        <taxon>Pipoidea</taxon>
        <taxon>Pipidae</taxon>
        <taxon>Xenopodinae</taxon>
        <taxon>Xenopus</taxon>
        <taxon>Silurana</taxon>
    </lineage>
</organism>
<evidence type="ECO:0000256" key="2">
    <source>
        <dbReference type="ARBA" id="ARBA00023157"/>
    </source>
</evidence>
<dbReference type="RefSeq" id="XP_031755235.1">
    <property type="nucleotide sequence ID" value="XM_031899375.1"/>
</dbReference>
<feature type="coiled-coil region" evidence="3">
    <location>
        <begin position="124"/>
        <end position="176"/>
    </location>
</feature>
<keyword evidence="2" id="KW-1015">Disulfide bond</keyword>
<evidence type="ECO:0000256" key="4">
    <source>
        <dbReference type="SAM" id="Phobius"/>
    </source>
</evidence>
<dbReference type="InterPro" id="IPR018378">
    <property type="entry name" value="C-type_lectin_CS"/>
</dbReference>
<dbReference type="GeneID" id="100494969"/>
<dbReference type="InterPro" id="IPR050111">
    <property type="entry name" value="C-type_lectin/snaclec_domain"/>
</dbReference>
<dbReference type="OrthoDB" id="2142683at2759"/>
<accession>A0A803JLF6</accession>
<evidence type="ECO:0000313" key="6">
    <source>
        <dbReference type="Ensembl" id="ENSXETP00000108775"/>
    </source>
</evidence>
<dbReference type="CDD" id="cd03590">
    <property type="entry name" value="CLECT_DC-SIGN_like"/>
    <property type="match status" value="1"/>
</dbReference>
<evidence type="ECO:0000313" key="8">
    <source>
        <dbReference type="RefSeq" id="XP_031755235.1"/>
    </source>
</evidence>
<dbReference type="InterPro" id="IPR033989">
    <property type="entry name" value="CD209-like_CTLD"/>
</dbReference>
<dbReference type="GeneTree" id="ENSGT01030000234575"/>
<keyword evidence="4" id="KW-0472">Membrane</keyword>
<dbReference type="InterPro" id="IPR016187">
    <property type="entry name" value="CTDL_fold"/>
</dbReference>
<dbReference type="Proteomes" id="UP000008143">
    <property type="component" value="Chromosome 3"/>
</dbReference>
<dbReference type="SMART" id="SM00034">
    <property type="entry name" value="CLECT"/>
    <property type="match status" value="1"/>
</dbReference>
<dbReference type="PROSITE" id="PS00615">
    <property type="entry name" value="C_TYPE_LECTIN_1"/>
    <property type="match status" value="1"/>
</dbReference>
<reference evidence="6" key="1">
    <citation type="journal article" date="2010" name="Science">
        <title>The genome of the Western clawed frog Xenopus tropicalis.</title>
        <authorList>
            <person name="Hellsten U."/>
            <person name="Harland R.M."/>
            <person name="Gilchrist M.J."/>
            <person name="Hendrix D."/>
            <person name="Jurka J."/>
            <person name="Kapitonov V."/>
            <person name="Ovcharenko I."/>
            <person name="Putnam N.H."/>
            <person name="Shu S."/>
            <person name="Taher L."/>
            <person name="Blitz I.L."/>
            <person name="Blumberg B."/>
            <person name="Dichmann D.S."/>
            <person name="Dubchak I."/>
            <person name="Amaya E."/>
            <person name="Detter J.C."/>
            <person name="Fletcher R."/>
            <person name="Gerhard D.S."/>
            <person name="Goodstein D."/>
            <person name="Graves T."/>
            <person name="Grigoriev I.V."/>
            <person name="Grimwood J."/>
            <person name="Kawashima T."/>
            <person name="Lindquist E."/>
            <person name="Lucas S.M."/>
            <person name="Mead P.E."/>
            <person name="Mitros T."/>
            <person name="Ogino H."/>
            <person name="Ohta Y."/>
            <person name="Poliakov A.V."/>
            <person name="Pollet N."/>
            <person name="Robert J."/>
            <person name="Salamov A."/>
            <person name="Sater A.K."/>
            <person name="Schmutz J."/>
            <person name="Terry A."/>
            <person name="Vize P.D."/>
            <person name="Warren W.C."/>
            <person name="Wells D."/>
            <person name="Wills A."/>
            <person name="Wilson R.K."/>
            <person name="Zimmerman L.B."/>
            <person name="Zorn A.M."/>
            <person name="Grainger R."/>
            <person name="Grammer T."/>
            <person name="Khokha M.K."/>
            <person name="Richardson P.M."/>
            <person name="Rokhsar D.S."/>
        </authorList>
    </citation>
    <scope>NUCLEOTIDE SEQUENCE [LARGE SCALE GENOMIC DNA]</scope>
    <source>
        <strain evidence="6">Nigerian</strain>
    </source>
</reference>
<sequence length="312" mass="35267">MVAESLSLQRQLQTKQNRSTVSSVCANTLYPAMDSDSISLEINMERTHSNMMCSEEGQSHTKRRFMLMTNCLLGFSYVLILALFVIILSKSIPGSSKSVNTTELTYSWNSASVWAIGSKNGSQSAELTLEIEKLKREVHDISTRTETEWANITLNMEKLQDEVAELTKKMREQKTLPTSASCDNDWHLLGESCYYFSVTSSDWFKARAFCKTKESDLVVISTAFEQTAINNIIKAKGLELTRFWIGLTDMNSEGTWEWLDGTNYNTAFKFWRAGEPNDAGGNEDCAHIRTNGEWNDVHCTYAECNAICEKKL</sequence>
<evidence type="ECO:0000313" key="9">
    <source>
        <dbReference type="Xenbase" id="XB-GENE-29082487"/>
    </source>
</evidence>
<dbReference type="PROSITE" id="PS50041">
    <property type="entry name" value="C_TYPE_LECTIN_2"/>
    <property type="match status" value="1"/>
</dbReference>
<dbReference type="Pfam" id="PF00059">
    <property type="entry name" value="Lectin_C"/>
    <property type="match status" value="1"/>
</dbReference>
<dbReference type="Xenbase" id="XB-GENE-29082487">
    <property type="gene designation" value="clec4f"/>
</dbReference>